<dbReference type="PANTHER" id="PTHR12110">
    <property type="entry name" value="HYDROXYPYRUVATE ISOMERASE"/>
    <property type="match status" value="1"/>
</dbReference>
<sequence length="284" mass="31482">MIGDAWQVAAMNCHYRFFSLESFFRDARDAGYAAAEVWCGPMHFALDWARHDDPRGLAELARRYGIRIIGICPEQTNPKPANMAARGDDARERTLATFRNVIDVARDTQAGKIVITSGWGFLDEPRADAWERSVAMLRQVVAYAAEQGVVPAIEALQCDETNLARSAEELERLLDDVADDRLAVCLDLGAAWRAGDSIAGYFKRFGTRIQHLHFSDIGAESHLAWGDGARDMASDLAALERAGYAGPVSFEIVNSRYHTDPAAALSQSARQYRAALDRLKEVYQ</sequence>
<dbReference type="EMBL" id="NFIE01000033">
    <property type="protein sequence ID" value="OUN84152.1"/>
    <property type="molecule type" value="Genomic_DNA"/>
</dbReference>
<comment type="caution">
    <text evidence="2">The sequence shown here is derived from an EMBL/GenBank/DDBJ whole genome shotgun (WGS) entry which is preliminary data.</text>
</comment>
<dbReference type="SUPFAM" id="SSF51658">
    <property type="entry name" value="Xylose isomerase-like"/>
    <property type="match status" value="1"/>
</dbReference>
<organism evidence="2 3">
    <name type="scientific">[Collinsella] massiliensis</name>
    <dbReference type="NCBI Taxonomy" id="1232426"/>
    <lineage>
        <taxon>Bacteria</taxon>
        <taxon>Bacillati</taxon>
        <taxon>Actinomycetota</taxon>
        <taxon>Coriobacteriia</taxon>
        <taxon>Coriobacteriales</taxon>
        <taxon>Coriobacteriaceae</taxon>
        <taxon>Enorma</taxon>
    </lineage>
</organism>
<proteinExistence type="predicted"/>
<name>A0A1Y3XF20_9ACTN</name>
<dbReference type="AlphaFoldDB" id="A0A1Y3XF20"/>
<evidence type="ECO:0000259" key="1">
    <source>
        <dbReference type="Pfam" id="PF01261"/>
    </source>
</evidence>
<dbReference type="Proteomes" id="UP000195781">
    <property type="component" value="Unassembled WGS sequence"/>
</dbReference>
<evidence type="ECO:0000313" key="2">
    <source>
        <dbReference type="EMBL" id="OUN84152.1"/>
    </source>
</evidence>
<dbReference type="RefSeq" id="WP_094336080.1">
    <property type="nucleotide sequence ID" value="NZ_NFIE01000033.1"/>
</dbReference>
<accession>A0A1Y3XF20</accession>
<gene>
    <name evidence="2" type="ORF">B5G02_09795</name>
</gene>
<keyword evidence="3" id="KW-1185">Reference proteome</keyword>
<evidence type="ECO:0000313" key="3">
    <source>
        <dbReference type="Proteomes" id="UP000195781"/>
    </source>
</evidence>
<dbReference type="Gene3D" id="3.20.20.150">
    <property type="entry name" value="Divalent-metal-dependent TIM barrel enzymes"/>
    <property type="match status" value="1"/>
</dbReference>
<reference evidence="3" key="1">
    <citation type="submission" date="2017-04" db="EMBL/GenBank/DDBJ databases">
        <title>Function of individual gut microbiota members based on whole genome sequencing of pure cultures obtained from chicken caecum.</title>
        <authorList>
            <person name="Medvecky M."/>
            <person name="Cejkova D."/>
            <person name="Polansky O."/>
            <person name="Karasova D."/>
            <person name="Kubasova T."/>
            <person name="Cizek A."/>
            <person name="Rychlik I."/>
        </authorList>
    </citation>
    <scope>NUCLEOTIDE SEQUENCE [LARGE SCALE GENOMIC DNA]</scope>
    <source>
        <strain evidence="3">An5</strain>
    </source>
</reference>
<dbReference type="InterPro" id="IPR036237">
    <property type="entry name" value="Xyl_isomerase-like_sf"/>
</dbReference>
<dbReference type="InterPro" id="IPR013022">
    <property type="entry name" value="Xyl_isomerase-like_TIM-brl"/>
</dbReference>
<dbReference type="InterPro" id="IPR050312">
    <property type="entry name" value="IolE/XylAMocC-like"/>
</dbReference>
<feature type="domain" description="Xylose isomerase-like TIM barrel" evidence="1">
    <location>
        <begin position="24"/>
        <end position="280"/>
    </location>
</feature>
<protein>
    <submittedName>
        <fullName evidence="2">ABC transporter permease</fullName>
    </submittedName>
</protein>
<dbReference type="Pfam" id="PF01261">
    <property type="entry name" value="AP_endonuc_2"/>
    <property type="match status" value="1"/>
</dbReference>
<dbReference type="OrthoDB" id="3248123at2"/>